<protein>
    <submittedName>
        <fullName evidence="3">AMP-binding protein</fullName>
    </submittedName>
</protein>
<reference evidence="3 4" key="1">
    <citation type="submission" date="2020-01" db="EMBL/GenBank/DDBJ databases">
        <title>Genetics and antimicrobial susceptibilities of Nocardia species isolated from the soil; a comparison with species isolated from humans.</title>
        <authorList>
            <person name="Carrasco G."/>
            <person name="Monzon S."/>
            <person name="Sansegundo M."/>
            <person name="Garcia E."/>
            <person name="Garrido N."/>
            <person name="Medina M.J."/>
            <person name="Villalon P."/>
            <person name="Ramirez-Arocha A.C."/>
            <person name="Jimenez P."/>
            <person name="Cuesta I."/>
            <person name="Valdezate S."/>
        </authorList>
    </citation>
    <scope>NUCLEOTIDE SEQUENCE [LARGE SCALE GENOMIC DNA]</scope>
    <source>
        <strain evidence="3 4">CNM20110639</strain>
    </source>
</reference>
<evidence type="ECO:0000256" key="1">
    <source>
        <dbReference type="SAM" id="MobiDB-lite"/>
    </source>
</evidence>
<feature type="region of interest" description="Disordered" evidence="1">
    <location>
        <begin position="292"/>
        <end position="311"/>
    </location>
</feature>
<dbReference type="PANTHER" id="PTHR24096">
    <property type="entry name" value="LONG-CHAIN-FATTY-ACID--COA LIGASE"/>
    <property type="match status" value="1"/>
</dbReference>
<dbReference type="AlphaFoldDB" id="A0A6P1D4S3"/>
<evidence type="ECO:0000259" key="2">
    <source>
        <dbReference type="Pfam" id="PF00501"/>
    </source>
</evidence>
<accession>A0A6P1D4S3</accession>
<proteinExistence type="predicted"/>
<name>A0A6P1D4S3_9NOCA</name>
<evidence type="ECO:0000313" key="4">
    <source>
        <dbReference type="Proteomes" id="UP000468928"/>
    </source>
</evidence>
<dbReference type="PANTHER" id="PTHR24096:SF323">
    <property type="entry name" value="BLR3536 PROTEIN"/>
    <property type="match status" value="1"/>
</dbReference>
<dbReference type="RefSeq" id="WP_163828665.1">
    <property type="nucleotide sequence ID" value="NZ_JAAGUZ010000017.1"/>
</dbReference>
<dbReference type="EMBL" id="JAAGUZ010000017">
    <property type="protein sequence ID" value="NEW44451.1"/>
    <property type="molecule type" value="Genomic_DNA"/>
</dbReference>
<dbReference type="PROSITE" id="PS50007">
    <property type="entry name" value="PIPLC_X_DOMAIN"/>
    <property type="match status" value="1"/>
</dbReference>
<dbReference type="Gene3D" id="3.40.50.980">
    <property type="match status" value="2"/>
</dbReference>
<sequence>MTQESAEVLGLWNIAAAQPRRIALIAPSGRMVSFRELTTLADRYAGGLRALGLRPGATVASMLPNGVEAVAMYFAAFQTGLYLVAVDWHLTVPEIAHVLLDSAAEAFVAGQRFGESARLAADAAGLPGAVRFSDGDIEGFKSLAWLGAAGIRRPLTGADPEVVAPHSTGFFGLFGLAPHGEHVHLCGSALSGPEALDFLTVSIQLGHRAVLMDGWDPAEALRLIERHRVTHSFVTPAQFDRLLALPEAIRYRYDLSSLRRIVHGPAPCPSATEQRMLDWLGPVLTDYRRATEGATATGDPDRDRHSDLIPG</sequence>
<dbReference type="SUPFAM" id="SSF56801">
    <property type="entry name" value="Acetyl-CoA synthetase-like"/>
    <property type="match status" value="1"/>
</dbReference>
<dbReference type="Pfam" id="PF00501">
    <property type="entry name" value="AMP-binding"/>
    <property type="match status" value="2"/>
</dbReference>
<comment type="caution">
    <text evidence="3">The sequence shown here is derived from an EMBL/GenBank/DDBJ whole genome shotgun (WGS) entry which is preliminary data.</text>
</comment>
<dbReference type="GO" id="GO:0016405">
    <property type="term" value="F:CoA-ligase activity"/>
    <property type="evidence" value="ECO:0007669"/>
    <property type="project" value="TreeGrafter"/>
</dbReference>
<feature type="compositionally biased region" description="Basic and acidic residues" evidence="1">
    <location>
        <begin position="299"/>
        <end position="311"/>
    </location>
</feature>
<organism evidence="3 4">
    <name type="scientific">Nocardia cyriacigeorgica</name>
    <dbReference type="NCBI Taxonomy" id="135487"/>
    <lineage>
        <taxon>Bacteria</taxon>
        <taxon>Bacillati</taxon>
        <taxon>Actinomycetota</taxon>
        <taxon>Actinomycetes</taxon>
        <taxon>Mycobacteriales</taxon>
        <taxon>Nocardiaceae</taxon>
        <taxon>Nocardia</taxon>
    </lineage>
</organism>
<gene>
    <name evidence="3" type="ORF">GV789_08270</name>
</gene>
<evidence type="ECO:0000313" key="3">
    <source>
        <dbReference type="EMBL" id="NEW44451.1"/>
    </source>
</evidence>
<feature type="domain" description="AMP-dependent synthetase/ligase" evidence="2">
    <location>
        <begin position="198"/>
        <end position="294"/>
    </location>
</feature>
<feature type="domain" description="AMP-dependent synthetase/ligase" evidence="2">
    <location>
        <begin position="14"/>
        <end position="111"/>
    </location>
</feature>
<dbReference type="InterPro" id="IPR000873">
    <property type="entry name" value="AMP-dep_synth/lig_dom"/>
</dbReference>
<dbReference type="Proteomes" id="UP000468928">
    <property type="component" value="Unassembled WGS sequence"/>
</dbReference>